<dbReference type="InterPro" id="IPR000524">
    <property type="entry name" value="Tscrpt_reg_HTH_GntR"/>
</dbReference>
<dbReference type="PANTHER" id="PTHR43537:SF5">
    <property type="entry name" value="UXU OPERON TRANSCRIPTIONAL REGULATOR"/>
    <property type="match status" value="1"/>
</dbReference>
<dbReference type="GO" id="GO:0003677">
    <property type="term" value="F:DNA binding"/>
    <property type="evidence" value="ECO:0007669"/>
    <property type="project" value="UniProtKB-KW"/>
</dbReference>
<evidence type="ECO:0000256" key="3">
    <source>
        <dbReference type="ARBA" id="ARBA00023163"/>
    </source>
</evidence>
<dbReference type="Pfam" id="PF00392">
    <property type="entry name" value="GntR"/>
    <property type="match status" value="1"/>
</dbReference>
<dbReference type="RefSeq" id="WP_309770461.1">
    <property type="nucleotide sequence ID" value="NZ_JAVIZC010000001.1"/>
</dbReference>
<keyword evidence="1" id="KW-0805">Transcription regulation</keyword>
<dbReference type="CDD" id="cd07377">
    <property type="entry name" value="WHTH_GntR"/>
    <property type="match status" value="1"/>
</dbReference>
<dbReference type="GO" id="GO:0003700">
    <property type="term" value="F:DNA-binding transcription factor activity"/>
    <property type="evidence" value="ECO:0007669"/>
    <property type="project" value="InterPro"/>
</dbReference>
<dbReference type="Gene3D" id="1.10.10.10">
    <property type="entry name" value="Winged helix-like DNA-binding domain superfamily/Winged helix DNA-binding domain"/>
    <property type="match status" value="1"/>
</dbReference>
<evidence type="ECO:0000313" key="6">
    <source>
        <dbReference type="Proteomes" id="UP001255601"/>
    </source>
</evidence>
<dbReference type="InterPro" id="IPR008920">
    <property type="entry name" value="TF_FadR/GntR_C"/>
</dbReference>
<keyword evidence="2 5" id="KW-0238">DNA-binding</keyword>
<dbReference type="PROSITE" id="PS50949">
    <property type="entry name" value="HTH_GNTR"/>
    <property type="match status" value="1"/>
</dbReference>
<dbReference type="Proteomes" id="UP001255601">
    <property type="component" value="Unassembled WGS sequence"/>
</dbReference>
<evidence type="ECO:0000256" key="1">
    <source>
        <dbReference type="ARBA" id="ARBA00023015"/>
    </source>
</evidence>
<protein>
    <submittedName>
        <fullName evidence="5">DNA-binding GntR family transcriptional regulator</fullName>
    </submittedName>
</protein>
<dbReference type="PANTHER" id="PTHR43537">
    <property type="entry name" value="TRANSCRIPTIONAL REGULATOR, GNTR FAMILY"/>
    <property type="match status" value="1"/>
</dbReference>
<proteinExistence type="predicted"/>
<sequence>MNSHAKLGLGDVDAAEGASLPKALWAYNIIRDAIITMKLLPGETLNEKETCAELGISRTPMREAVLRLAQEGLVNIVPSGGTFVNKIVMRKVIEGHLVRSSLEMRTIRLTARSFDPVYERDLDLLLFRQQDAAKRRDVNEAFKVDNEFHRLLCRIAGFPNVWQTIHNATGQLDRVRRRGFPKMGYFDEVIEEHEALYAALKAHDDDEAARLLKEHLGGISAVVEYVVQTDANAISGKDDIMLLKALAEM</sequence>
<keyword evidence="3" id="KW-0804">Transcription</keyword>
<accession>A0AAJ2ESL8</accession>
<evidence type="ECO:0000313" key="5">
    <source>
        <dbReference type="EMBL" id="MDR6101618.1"/>
    </source>
</evidence>
<dbReference type="AlphaFoldDB" id="A0AAJ2ESL8"/>
<name>A0AAJ2ESL8_9HYPH</name>
<dbReference type="SMART" id="SM00345">
    <property type="entry name" value="HTH_GNTR"/>
    <property type="match status" value="1"/>
</dbReference>
<reference evidence="5" key="1">
    <citation type="submission" date="2023-08" db="EMBL/GenBank/DDBJ databases">
        <title>Functional and genomic diversity of the sorghum phyllosphere microbiome.</title>
        <authorList>
            <person name="Shade A."/>
        </authorList>
    </citation>
    <scope>NUCLEOTIDE SEQUENCE</scope>
    <source>
        <strain evidence="5">SORGH_AS_0974</strain>
    </source>
</reference>
<dbReference type="InterPro" id="IPR011711">
    <property type="entry name" value="GntR_C"/>
</dbReference>
<evidence type="ECO:0000256" key="2">
    <source>
        <dbReference type="ARBA" id="ARBA00023125"/>
    </source>
</evidence>
<gene>
    <name evidence="5" type="ORF">QE369_001796</name>
</gene>
<comment type="caution">
    <text evidence="5">The sequence shown here is derived from an EMBL/GenBank/DDBJ whole genome shotgun (WGS) entry which is preliminary data.</text>
</comment>
<dbReference type="SUPFAM" id="SSF48008">
    <property type="entry name" value="GntR ligand-binding domain-like"/>
    <property type="match status" value="1"/>
</dbReference>
<dbReference type="InterPro" id="IPR036390">
    <property type="entry name" value="WH_DNA-bd_sf"/>
</dbReference>
<dbReference type="SMART" id="SM00895">
    <property type="entry name" value="FCD"/>
    <property type="match status" value="1"/>
</dbReference>
<dbReference type="EMBL" id="JAVIZC010000001">
    <property type="protein sequence ID" value="MDR6101618.1"/>
    <property type="molecule type" value="Genomic_DNA"/>
</dbReference>
<dbReference type="Gene3D" id="1.20.120.530">
    <property type="entry name" value="GntR ligand-binding domain-like"/>
    <property type="match status" value="1"/>
</dbReference>
<feature type="domain" description="HTH gntR-type" evidence="4">
    <location>
        <begin position="20"/>
        <end position="87"/>
    </location>
</feature>
<dbReference type="SUPFAM" id="SSF46785">
    <property type="entry name" value="Winged helix' DNA-binding domain"/>
    <property type="match status" value="1"/>
</dbReference>
<dbReference type="InterPro" id="IPR036388">
    <property type="entry name" value="WH-like_DNA-bd_sf"/>
</dbReference>
<organism evidence="5 6">
    <name type="scientific">Agrobacterium larrymoorei</name>
    <dbReference type="NCBI Taxonomy" id="160699"/>
    <lineage>
        <taxon>Bacteria</taxon>
        <taxon>Pseudomonadati</taxon>
        <taxon>Pseudomonadota</taxon>
        <taxon>Alphaproteobacteria</taxon>
        <taxon>Hyphomicrobiales</taxon>
        <taxon>Rhizobiaceae</taxon>
        <taxon>Rhizobium/Agrobacterium group</taxon>
        <taxon>Agrobacterium</taxon>
    </lineage>
</organism>
<evidence type="ECO:0000259" key="4">
    <source>
        <dbReference type="PROSITE" id="PS50949"/>
    </source>
</evidence>
<dbReference type="PRINTS" id="PR00035">
    <property type="entry name" value="HTHGNTR"/>
</dbReference>
<dbReference type="Pfam" id="PF07729">
    <property type="entry name" value="FCD"/>
    <property type="match status" value="1"/>
</dbReference>